<evidence type="ECO:0000256" key="3">
    <source>
        <dbReference type="ARBA" id="ARBA00022491"/>
    </source>
</evidence>
<feature type="compositionally biased region" description="Low complexity" evidence="7">
    <location>
        <begin position="492"/>
        <end position="505"/>
    </location>
</feature>
<evidence type="ECO:0000256" key="6">
    <source>
        <dbReference type="ARBA" id="ARBA00023242"/>
    </source>
</evidence>
<dbReference type="GO" id="GO:0070822">
    <property type="term" value="C:Sin3-type complex"/>
    <property type="evidence" value="ECO:0007669"/>
    <property type="project" value="TreeGrafter"/>
</dbReference>
<dbReference type="InterPro" id="IPR024137">
    <property type="entry name" value="His_deAcase_cplx_SAP130"/>
</dbReference>
<feature type="compositionally biased region" description="Basic and acidic residues" evidence="7">
    <location>
        <begin position="516"/>
        <end position="528"/>
    </location>
</feature>
<proteinExistence type="inferred from homology"/>
<evidence type="ECO:0000256" key="7">
    <source>
        <dbReference type="SAM" id="MobiDB-lite"/>
    </source>
</evidence>
<evidence type="ECO:0000313" key="9">
    <source>
        <dbReference type="EMBL" id="JAS55342.1"/>
    </source>
</evidence>
<organism evidence="9">
    <name type="scientific">Cuerna arida</name>
    <dbReference type="NCBI Taxonomy" id="1464854"/>
    <lineage>
        <taxon>Eukaryota</taxon>
        <taxon>Metazoa</taxon>
        <taxon>Ecdysozoa</taxon>
        <taxon>Arthropoda</taxon>
        <taxon>Hexapoda</taxon>
        <taxon>Insecta</taxon>
        <taxon>Pterygota</taxon>
        <taxon>Neoptera</taxon>
        <taxon>Paraneoptera</taxon>
        <taxon>Hemiptera</taxon>
        <taxon>Auchenorrhyncha</taxon>
        <taxon>Membracoidea</taxon>
        <taxon>Cicadellidae</taxon>
        <taxon>Cicadellinae</taxon>
        <taxon>Proconiini</taxon>
        <taxon>Cuerna</taxon>
    </lineage>
</organism>
<dbReference type="AlphaFoldDB" id="A0A1B6FYT8"/>
<sequence length="729" mass="78514">MGENRDQKIERIPMDLAPTPVLKVEPPRNSPGTALLRTVPLPPQQSRFLTTNIQSSTTSVNTPSAALSKQGSLPTVSGMGSTAVINRLTTLPVQSGTTSSYHVPRGAAAVANIAVPRSSLATPIVRATSTLQTIGVATPANQAGFMRAGSPVSGRGWLGVATSTQPVRQTHNNSFTQNRMAVNTRLGPAPNVSTRQVLLQAAPPHKQLSVAQPPTQVHLAEKKIVQKSGMVRGSSAQGRMPVPQTLSRLAPPLRPVVSLHPTAVLVSTPAPPAAALQIQQAPTPPSTIAISTRPVSVLTSAMRVTSAPGPGVGVSKVYCQAPESSVYIQTTHKPAQVPGGNVVNIANPLYSLQSNSFYDNPSNFRTFTPAPVTTTSVQQTRPTPTQVQGLVTSGQPVRFNPVMVVDSTAHPYVPSESAQPMTAESCNNVASQPAVHVKQNASPRPSILRKRDTEGTPGKAAKNLNPLFGSLSVSTPSSPPSPPRGNGGAQSSGGSTTISATSSPGLGTDSPPLKPDIVEDDRPLEMSPRKKPRKQQLSGNQIQEPKFSDDEMEFIPSEKVKKTSKDGVARDGLVIKHVARRPMMLWPGYKQMWKSKNHHFLRYSDVRPKEEKRPTVTDLAAQKNVMQKSKGWKIHHVNLQMTDISELEMGVFDKLTAMLKVLEKKSGKDVDINRVNELIKGNIQRSKVITDQLQEAKCQVMKLFDHRCQVTELLNRFSSRRSGKKRERV</sequence>
<feature type="domain" description="Histone deacetylase complex subunit SAP130 C-terminal" evidence="8">
    <location>
        <begin position="499"/>
        <end position="715"/>
    </location>
</feature>
<dbReference type="PANTHER" id="PTHR13497:SF3">
    <property type="entry name" value="HISTONE DEACETYLASE COMPLEX SUBUNIT SAP130"/>
    <property type="match status" value="1"/>
</dbReference>
<keyword evidence="3" id="KW-0678">Repressor</keyword>
<dbReference type="PANTHER" id="PTHR13497">
    <property type="entry name" value="HISTONE DEACETYLASE COMPLEX SUBUNIT SAP130"/>
    <property type="match status" value="1"/>
</dbReference>
<dbReference type="Pfam" id="PF16014">
    <property type="entry name" value="SAP130_C"/>
    <property type="match status" value="1"/>
</dbReference>
<dbReference type="InterPro" id="IPR031963">
    <property type="entry name" value="SAP130_C"/>
</dbReference>
<comment type="similarity">
    <text evidence="2">Belongs to the SAP130 family.</text>
</comment>
<feature type="region of interest" description="Disordered" evidence="7">
    <location>
        <begin position="434"/>
        <end position="553"/>
    </location>
</feature>
<evidence type="ECO:0000256" key="2">
    <source>
        <dbReference type="ARBA" id="ARBA00007859"/>
    </source>
</evidence>
<protein>
    <recommendedName>
        <fullName evidence="8">Histone deacetylase complex subunit SAP130 C-terminal domain-containing protein</fullName>
    </recommendedName>
</protein>
<keyword evidence="4" id="KW-0805">Transcription regulation</keyword>
<evidence type="ECO:0000256" key="5">
    <source>
        <dbReference type="ARBA" id="ARBA00023163"/>
    </source>
</evidence>
<keyword evidence="6" id="KW-0539">Nucleus</keyword>
<reference evidence="9" key="1">
    <citation type="submission" date="2015-11" db="EMBL/GenBank/DDBJ databases">
        <title>De novo transcriptome assembly of four potential Pierce s Disease insect vectors from Arizona vineyards.</title>
        <authorList>
            <person name="Tassone E.E."/>
        </authorList>
    </citation>
    <scope>NUCLEOTIDE SEQUENCE</scope>
</reference>
<keyword evidence="5" id="KW-0804">Transcription</keyword>
<comment type="subcellular location">
    <subcellularLocation>
        <location evidence="1">Nucleus</location>
    </subcellularLocation>
</comment>
<accession>A0A1B6FYT8</accession>
<evidence type="ECO:0000259" key="8">
    <source>
        <dbReference type="Pfam" id="PF16014"/>
    </source>
</evidence>
<gene>
    <name evidence="9" type="ORF">g.12739</name>
</gene>
<name>A0A1B6FYT8_9HEMI</name>
<evidence type="ECO:0000256" key="4">
    <source>
        <dbReference type="ARBA" id="ARBA00023015"/>
    </source>
</evidence>
<dbReference type="GO" id="GO:0000122">
    <property type="term" value="P:negative regulation of transcription by RNA polymerase II"/>
    <property type="evidence" value="ECO:0007669"/>
    <property type="project" value="TreeGrafter"/>
</dbReference>
<evidence type="ECO:0000256" key="1">
    <source>
        <dbReference type="ARBA" id="ARBA00004123"/>
    </source>
</evidence>
<dbReference type="EMBL" id="GECZ01014427">
    <property type="protein sequence ID" value="JAS55342.1"/>
    <property type="molecule type" value="Transcribed_RNA"/>
</dbReference>